<evidence type="ECO:0000313" key="1">
    <source>
        <dbReference type="EMBL" id="KAA6363709.1"/>
    </source>
</evidence>
<dbReference type="EMBL" id="SNRW01022576">
    <property type="protein sequence ID" value="KAA6363709.1"/>
    <property type="molecule type" value="Genomic_DNA"/>
</dbReference>
<organism evidence="1 2">
    <name type="scientific">Streblomastix strix</name>
    <dbReference type="NCBI Taxonomy" id="222440"/>
    <lineage>
        <taxon>Eukaryota</taxon>
        <taxon>Metamonada</taxon>
        <taxon>Preaxostyla</taxon>
        <taxon>Oxymonadida</taxon>
        <taxon>Streblomastigidae</taxon>
        <taxon>Streblomastix</taxon>
    </lineage>
</organism>
<dbReference type="AlphaFoldDB" id="A0A5J4U0E2"/>
<proteinExistence type="predicted"/>
<sequence>HHKSERCAWHGGLPFGERISDRVEVKAQDKFKQNKQDITLHFFLGI</sequence>
<dbReference type="Proteomes" id="UP000324800">
    <property type="component" value="Unassembled WGS sequence"/>
</dbReference>
<reference evidence="1 2" key="1">
    <citation type="submission" date="2019-03" db="EMBL/GenBank/DDBJ databases">
        <title>Single cell metagenomics reveals metabolic interactions within the superorganism composed of flagellate Streblomastix strix and complex community of Bacteroidetes bacteria on its surface.</title>
        <authorList>
            <person name="Treitli S.C."/>
            <person name="Kolisko M."/>
            <person name="Husnik F."/>
            <person name="Keeling P."/>
            <person name="Hampl V."/>
        </authorList>
    </citation>
    <scope>NUCLEOTIDE SEQUENCE [LARGE SCALE GENOMIC DNA]</scope>
    <source>
        <strain evidence="1">ST1C</strain>
    </source>
</reference>
<name>A0A5J4U0E2_9EUKA</name>
<evidence type="ECO:0000313" key="2">
    <source>
        <dbReference type="Proteomes" id="UP000324800"/>
    </source>
</evidence>
<protein>
    <submittedName>
        <fullName evidence="1">Uncharacterized protein</fullName>
    </submittedName>
</protein>
<feature type="non-terminal residue" evidence="1">
    <location>
        <position position="1"/>
    </location>
</feature>
<gene>
    <name evidence="1" type="ORF">EZS28_040763</name>
</gene>
<comment type="caution">
    <text evidence="1">The sequence shown here is derived from an EMBL/GenBank/DDBJ whole genome shotgun (WGS) entry which is preliminary data.</text>
</comment>
<accession>A0A5J4U0E2</accession>